<gene>
    <name evidence="9" type="primary">LOC100378832</name>
</gene>
<dbReference type="EC" id="3.1.3.5" evidence="3"/>
<dbReference type="Gene3D" id="3.90.780.10">
    <property type="entry name" value="5'-Nucleotidase, C-terminal domain"/>
    <property type="match status" value="1"/>
</dbReference>
<dbReference type="InterPro" id="IPR006179">
    <property type="entry name" value="5_nucleotidase/apyrase"/>
</dbReference>
<keyword evidence="5" id="KW-0547">Nucleotide-binding</keyword>
<comment type="catalytic activity">
    <reaction evidence="1">
        <text>a ribonucleoside 5'-phosphate + H2O = a ribonucleoside + phosphate</text>
        <dbReference type="Rhea" id="RHEA:12484"/>
        <dbReference type="ChEBI" id="CHEBI:15377"/>
        <dbReference type="ChEBI" id="CHEBI:18254"/>
        <dbReference type="ChEBI" id="CHEBI:43474"/>
        <dbReference type="ChEBI" id="CHEBI:58043"/>
        <dbReference type="EC" id="3.1.3.5"/>
    </reaction>
</comment>
<dbReference type="Gene3D" id="3.60.21.10">
    <property type="match status" value="1"/>
</dbReference>
<keyword evidence="4 5" id="KW-0732">Signal</keyword>
<proteinExistence type="inferred from homology"/>
<feature type="signal peptide" evidence="5">
    <location>
        <begin position="1"/>
        <end position="18"/>
    </location>
</feature>
<comment type="similarity">
    <text evidence="2 5">Belongs to the 5'-nucleotidase family.</text>
</comment>
<dbReference type="InterPro" id="IPR036907">
    <property type="entry name" value="5'-Nucleotdase_C_sf"/>
</dbReference>
<dbReference type="InterPro" id="IPR006146">
    <property type="entry name" value="5'-Nucleotdase_CS"/>
</dbReference>
<reference evidence="9" key="1">
    <citation type="submission" date="2025-08" db="UniProtKB">
        <authorList>
            <consortium name="RefSeq"/>
        </authorList>
    </citation>
    <scope>IDENTIFICATION</scope>
    <source>
        <tissue evidence="9">Testes</tissue>
    </source>
</reference>
<evidence type="ECO:0000256" key="1">
    <source>
        <dbReference type="ARBA" id="ARBA00000815"/>
    </source>
</evidence>
<dbReference type="InterPro" id="IPR004843">
    <property type="entry name" value="Calcineurin-like_PHP"/>
</dbReference>
<keyword evidence="5" id="KW-0378">Hydrolase</keyword>
<organism evidence="8 9">
    <name type="scientific">Saccoglossus kowalevskii</name>
    <name type="common">Acorn worm</name>
    <dbReference type="NCBI Taxonomy" id="10224"/>
    <lineage>
        <taxon>Eukaryota</taxon>
        <taxon>Metazoa</taxon>
        <taxon>Hemichordata</taxon>
        <taxon>Enteropneusta</taxon>
        <taxon>Harrimaniidae</taxon>
        <taxon>Saccoglossus</taxon>
    </lineage>
</organism>
<feature type="domain" description="5'-Nucleotidase C-terminal" evidence="7">
    <location>
        <begin position="343"/>
        <end position="510"/>
    </location>
</feature>
<evidence type="ECO:0000256" key="3">
    <source>
        <dbReference type="ARBA" id="ARBA00012643"/>
    </source>
</evidence>
<dbReference type="RefSeq" id="XP_002738722.1">
    <property type="nucleotide sequence ID" value="XM_002738676.1"/>
</dbReference>
<dbReference type="PRINTS" id="PR01607">
    <property type="entry name" value="APYRASEFAMLY"/>
</dbReference>
<evidence type="ECO:0000313" key="8">
    <source>
        <dbReference type="Proteomes" id="UP000694865"/>
    </source>
</evidence>
<accession>A0ABM0GW92</accession>
<dbReference type="CDD" id="cd07409">
    <property type="entry name" value="MPP_CD73_N"/>
    <property type="match status" value="1"/>
</dbReference>
<evidence type="ECO:0000256" key="2">
    <source>
        <dbReference type="ARBA" id="ARBA00006654"/>
    </source>
</evidence>
<dbReference type="Pfam" id="PF00149">
    <property type="entry name" value="Metallophos"/>
    <property type="match status" value="1"/>
</dbReference>
<name>A0ABM0GW92_SACKO</name>
<dbReference type="PROSITE" id="PS00786">
    <property type="entry name" value="5_NUCLEOTIDASE_2"/>
    <property type="match status" value="1"/>
</dbReference>
<evidence type="ECO:0000259" key="7">
    <source>
        <dbReference type="Pfam" id="PF02872"/>
    </source>
</evidence>
<feature type="chain" id="PRO_5044986236" description="5'-nucleotidase" evidence="5">
    <location>
        <begin position="19"/>
        <end position="623"/>
    </location>
</feature>
<evidence type="ECO:0000256" key="5">
    <source>
        <dbReference type="RuleBase" id="RU362119"/>
    </source>
</evidence>
<sequence>MQFERRLTLIVAIILSQAVVYNTADFQMTVLHTNDYHQRFEPINKDGSTCSEIGEAQGECYGGIARLMTAVTEVRATHPNVLLVDAGDQFSGTAWFHVFNGAPSSYFMNSLEYDCMALGNHEFDNGIDGLIPFLNNVTFPVISANIDATYEPSIDGLYYPSTVLEIGGERIGLVGYTLDETAGSTTGNLIFTDEIEAVQAEVDILVNDGINKIIALGHSGYTKDMEIAEQVKGVDLVIGGHSHTLLYTGTPPAEEDEDIVEGPYPTMVTSSHDASVQVPVITAYKYGKYLGYLSMTFDDNGILTAYDGNPIILDSNVAQDEETQAEVEKWKSRLDAETCEIIGESYVYLDGRASSCRLEECNLGNLITDGAVYHYKKLDHRDVNMVIWNSDSIGDSIDKGNITVGDVMNALPYGDTLDLLELQGVYIREALEYAVSEYDGVTQQNRFLQMSGIRVTYDLTKPAYSRVSTADVVCTYCDIPESVPLDDNLVYKLICNDYLASGGGGYDMINDNKLSQITGADEIDVIVDYISTMTPMYTGIENRIIFAEETEECDVSASVKQNIATSALNLKFILDDFFSWNNIECFDDPDDVAGMWSYLLVTYLDKHSPLKQKRISQPRQSDW</sequence>
<keyword evidence="8" id="KW-1185">Reference proteome</keyword>
<evidence type="ECO:0000313" key="9">
    <source>
        <dbReference type="RefSeq" id="XP_002738722.1"/>
    </source>
</evidence>
<dbReference type="GeneID" id="100378832"/>
<dbReference type="PANTHER" id="PTHR11575:SF24">
    <property type="entry name" value="5'-NUCLEOTIDASE"/>
    <property type="match status" value="1"/>
</dbReference>
<evidence type="ECO:0000256" key="4">
    <source>
        <dbReference type="ARBA" id="ARBA00022729"/>
    </source>
</evidence>
<feature type="domain" description="Calcineurin-like phosphoesterase" evidence="6">
    <location>
        <begin position="28"/>
        <end position="244"/>
    </location>
</feature>
<dbReference type="SUPFAM" id="SSF55816">
    <property type="entry name" value="5'-nucleotidase (syn. UDP-sugar hydrolase), C-terminal domain"/>
    <property type="match status" value="1"/>
</dbReference>
<dbReference type="Proteomes" id="UP000694865">
    <property type="component" value="Unplaced"/>
</dbReference>
<dbReference type="InterPro" id="IPR029052">
    <property type="entry name" value="Metallo-depent_PP-like"/>
</dbReference>
<protein>
    <recommendedName>
        <fullName evidence="3">5'-nucleotidase</fullName>
        <ecNumber evidence="3">3.1.3.5</ecNumber>
    </recommendedName>
</protein>
<dbReference type="InterPro" id="IPR008334">
    <property type="entry name" value="5'-Nucleotdase_C"/>
</dbReference>
<dbReference type="SUPFAM" id="SSF56300">
    <property type="entry name" value="Metallo-dependent phosphatases"/>
    <property type="match status" value="1"/>
</dbReference>
<dbReference type="Pfam" id="PF02872">
    <property type="entry name" value="5_nucleotid_C"/>
    <property type="match status" value="1"/>
</dbReference>
<evidence type="ECO:0000259" key="6">
    <source>
        <dbReference type="Pfam" id="PF00149"/>
    </source>
</evidence>
<dbReference type="PANTHER" id="PTHR11575">
    <property type="entry name" value="5'-NUCLEOTIDASE-RELATED"/>
    <property type="match status" value="1"/>
</dbReference>